<proteinExistence type="predicted"/>
<gene>
    <name evidence="3" type="ORF">CHH72_12705</name>
</gene>
<dbReference type="Pfam" id="PF20906">
    <property type="entry name" value="S-Me-THD_C"/>
    <property type="match status" value="1"/>
</dbReference>
<feature type="domain" description="S-Me-THD N-terminal" evidence="1">
    <location>
        <begin position="11"/>
        <end position="144"/>
    </location>
</feature>
<dbReference type="InterPro" id="IPR027479">
    <property type="entry name" value="S-Me-THD_N_sf"/>
</dbReference>
<comment type="caution">
    <text evidence="3">The sequence shown here is derived from an EMBL/GenBank/DDBJ whole genome shotgun (WGS) entry which is preliminary data.</text>
</comment>
<dbReference type="Gene3D" id="2.40.390.10">
    <property type="entry name" value="CV3147-like"/>
    <property type="match status" value="1"/>
</dbReference>
<evidence type="ECO:0000259" key="1">
    <source>
        <dbReference type="Pfam" id="PF06032"/>
    </source>
</evidence>
<evidence type="ECO:0000259" key="2">
    <source>
        <dbReference type="Pfam" id="PF20906"/>
    </source>
</evidence>
<dbReference type="AlphaFoldDB" id="A0A268NZJ7"/>
<dbReference type="InterPro" id="IPR010318">
    <property type="entry name" value="S-Me-THD_N"/>
</dbReference>
<organism evidence="3 4">
    <name type="scientific">Shouchella clausii</name>
    <name type="common">Alkalihalobacillus clausii</name>
    <dbReference type="NCBI Taxonomy" id="79880"/>
    <lineage>
        <taxon>Bacteria</taxon>
        <taxon>Bacillati</taxon>
        <taxon>Bacillota</taxon>
        <taxon>Bacilli</taxon>
        <taxon>Bacillales</taxon>
        <taxon>Bacillaceae</taxon>
        <taxon>Shouchella</taxon>
    </lineage>
</organism>
<dbReference type="InterPro" id="IPR024071">
    <property type="entry name" value="S-Me-THD_C_sf"/>
</dbReference>
<dbReference type="Pfam" id="PF06032">
    <property type="entry name" value="S-Me-THD_N"/>
    <property type="match status" value="1"/>
</dbReference>
<dbReference type="EMBL" id="NPCC01000015">
    <property type="protein sequence ID" value="PAE88495.1"/>
    <property type="molecule type" value="Genomic_DNA"/>
</dbReference>
<evidence type="ECO:0008006" key="5">
    <source>
        <dbReference type="Google" id="ProtNLM"/>
    </source>
</evidence>
<accession>A0A268NZJ7</accession>
<dbReference type="Proteomes" id="UP000216207">
    <property type="component" value="Unassembled WGS sequence"/>
</dbReference>
<name>A0A268NZJ7_SHOCL</name>
<dbReference type="SUPFAM" id="SSF160991">
    <property type="entry name" value="CV3147-like"/>
    <property type="match status" value="1"/>
</dbReference>
<dbReference type="Gene3D" id="3.40.1610.10">
    <property type="entry name" value="CV3147-like domain"/>
    <property type="match status" value="1"/>
</dbReference>
<protein>
    <recommendedName>
        <fullName evidence="5">DUF917 family protein</fullName>
    </recommendedName>
</protein>
<feature type="domain" description="S-Me-THD-like C-terminal" evidence="2">
    <location>
        <begin position="174"/>
        <end position="327"/>
    </location>
</feature>
<reference evidence="3 4" key="1">
    <citation type="submission" date="2017-07" db="EMBL/GenBank/DDBJ databases">
        <title>Isolation and whole genome analysis of endospore-forming bacteria from heroin.</title>
        <authorList>
            <person name="Kalinowski J."/>
            <person name="Ahrens B."/>
            <person name="Al-Dilaimi A."/>
            <person name="Winkler A."/>
            <person name="Wibberg D."/>
            <person name="Schleenbecker U."/>
            <person name="Ruckert C."/>
            <person name="Wolfel R."/>
            <person name="Grass G."/>
        </authorList>
    </citation>
    <scope>NUCLEOTIDE SEQUENCE [LARGE SCALE GENOMIC DNA]</scope>
    <source>
        <strain evidence="3 4">7539</strain>
    </source>
</reference>
<dbReference type="InterPro" id="IPR048350">
    <property type="entry name" value="S-Me-THD-like_C"/>
</dbReference>
<evidence type="ECO:0000313" key="3">
    <source>
        <dbReference type="EMBL" id="PAE88495.1"/>
    </source>
</evidence>
<dbReference type="RefSeq" id="WP_095326742.1">
    <property type="nucleotide sequence ID" value="NZ_NPCC01000015.1"/>
</dbReference>
<evidence type="ECO:0000313" key="4">
    <source>
        <dbReference type="Proteomes" id="UP000216207"/>
    </source>
</evidence>
<sequence>MARTVLTAEMVEQAVYGGAILGGGGGGWIAQGLEKGRAALAKGTVELISIDELNDDDEAVCVSLVGAPAAKDQYVDDNQLLMTVELLQKNYPGTIKAIMTNENGAATTVNGWLQAALTGLPVIDAPCNGRAHPTGAMGALNLSEQQDYVSYQAAAGGFGSHAISGFVSGTLDYVGNVIRRMSVEAGGMVGVARNPVSVAYVKAHGAVGGISKAMEIGKAFLAEKEGSSKIEAVTAALHGRVVKVGHVSGFELKTEGGFDVGRLDVDGIELTFWNEFMTLEENGERKGTFPDLIMTFDADTGQPVVSAEVKNGQKLAVICVPQSELLLSSTMKNERLLRTIEPVIQKTIV</sequence>